<evidence type="ECO:0000256" key="5">
    <source>
        <dbReference type="SAM" id="SignalP"/>
    </source>
</evidence>
<gene>
    <name evidence="7" type="ORF">C5F46_11175</name>
</gene>
<evidence type="ECO:0000256" key="4">
    <source>
        <dbReference type="PROSITE-ProRule" id="PRU00433"/>
    </source>
</evidence>
<organism evidence="7 8">
    <name type="scientific">Phaeovulum veldkampii DSM 11550</name>
    <dbReference type="NCBI Taxonomy" id="1185920"/>
    <lineage>
        <taxon>Bacteria</taxon>
        <taxon>Pseudomonadati</taxon>
        <taxon>Pseudomonadota</taxon>
        <taxon>Alphaproteobacteria</taxon>
        <taxon>Rhodobacterales</taxon>
        <taxon>Paracoccaceae</taxon>
        <taxon>Phaeovulum</taxon>
    </lineage>
</organism>
<dbReference type="InterPro" id="IPR009056">
    <property type="entry name" value="Cyt_c-like_dom"/>
</dbReference>
<keyword evidence="3 4" id="KW-0408">Iron</keyword>
<evidence type="ECO:0000256" key="1">
    <source>
        <dbReference type="ARBA" id="ARBA00022617"/>
    </source>
</evidence>
<keyword evidence="2 4" id="KW-0479">Metal-binding</keyword>
<sequence length="101" mass="10958">MMRYLAAALVVLAAPVSADPIGDGSALVQENCARCHGVTAEDHSPNPRAIPFRFLGRLYPIESLGEALAEGIMVSHEMPEFVLEHDEVLALIAYLDSIQVR</sequence>
<dbReference type="Gene3D" id="1.10.760.10">
    <property type="entry name" value="Cytochrome c-like domain"/>
    <property type="match status" value="1"/>
</dbReference>
<protein>
    <submittedName>
        <fullName evidence="7">Cytochrome C</fullName>
    </submittedName>
</protein>
<dbReference type="Pfam" id="PF13442">
    <property type="entry name" value="Cytochrome_CBB3"/>
    <property type="match status" value="1"/>
</dbReference>
<evidence type="ECO:0000256" key="3">
    <source>
        <dbReference type="ARBA" id="ARBA00023004"/>
    </source>
</evidence>
<dbReference type="PROSITE" id="PS51007">
    <property type="entry name" value="CYTC"/>
    <property type="match status" value="1"/>
</dbReference>
<keyword evidence="8" id="KW-1185">Reference proteome</keyword>
<name>A0A2T4JGK5_9RHOB</name>
<dbReference type="OrthoDB" id="7363829at2"/>
<dbReference type="InterPro" id="IPR036909">
    <property type="entry name" value="Cyt_c-like_dom_sf"/>
</dbReference>
<dbReference type="GO" id="GO:0046872">
    <property type="term" value="F:metal ion binding"/>
    <property type="evidence" value="ECO:0007669"/>
    <property type="project" value="UniProtKB-KW"/>
</dbReference>
<dbReference type="GO" id="GO:0020037">
    <property type="term" value="F:heme binding"/>
    <property type="evidence" value="ECO:0007669"/>
    <property type="project" value="InterPro"/>
</dbReference>
<dbReference type="EMBL" id="PZKF01000025">
    <property type="protein sequence ID" value="PTE17045.1"/>
    <property type="molecule type" value="Genomic_DNA"/>
</dbReference>
<dbReference type="Proteomes" id="UP000241899">
    <property type="component" value="Unassembled WGS sequence"/>
</dbReference>
<comment type="caution">
    <text evidence="7">The sequence shown here is derived from an EMBL/GenBank/DDBJ whole genome shotgun (WGS) entry which is preliminary data.</text>
</comment>
<evidence type="ECO:0000313" key="7">
    <source>
        <dbReference type="EMBL" id="PTE17045.1"/>
    </source>
</evidence>
<keyword evidence="5" id="KW-0732">Signal</keyword>
<feature type="signal peptide" evidence="5">
    <location>
        <begin position="1"/>
        <end position="18"/>
    </location>
</feature>
<dbReference type="AlphaFoldDB" id="A0A2T4JGK5"/>
<accession>A0A2T4JGK5</accession>
<evidence type="ECO:0000256" key="2">
    <source>
        <dbReference type="ARBA" id="ARBA00022723"/>
    </source>
</evidence>
<proteinExistence type="predicted"/>
<keyword evidence="1 4" id="KW-0349">Heme</keyword>
<reference evidence="7 8" key="1">
    <citation type="submission" date="2018-03" db="EMBL/GenBank/DDBJ databases">
        <title>Rhodobacter veldkampii.</title>
        <authorList>
            <person name="Meyer T.E."/>
            <person name="Miller S."/>
            <person name="Lodha T."/>
            <person name="Gandham S."/>
            <person name="Chintalapati S."/>
            <person name="Chintalapati V.R."/>
        </authorList>
    </citation>
    <scope>NUCLEOTIDE SEQUENCE [LARGE SCALE GENOMIC DNA]</scope>
    <source>
        <strain evidence="7 8">DSM 11550</strain>
    </source>
</reference>
<dbReference type="GO" id="GO:0009055">
    <property type="term" value="F:electron transfer activity"/>
    <property type="evidence" value="ECO:0007669"/>
    <property type="project" value="InterPro"/>
</dbReference>
<feature type="chain" id="PRO_5015698607" evidence="5">
    <location>
        <begin position="19"/>
        <end position="101"/>
    </location>
</feature>
<evidence type="ECO:0000259" key="6">
    <source>
        <dbReference type="PROSITE" id="PS51007"/>
    </source>
</evidence>
<evidence type="ECO:0000313" key="8">
    <source>
        <dbReference type="Proteomes" id="UP000241899"/>
    </source>
</evidence>
<dbReference type="SUPFAM" id="SSF46626">
    <property type="entry name" value="Cytochrome c"/>
    <property type="match status" value="1"/>
</dbReference>
<feature type="domain" description="Cytochrome c" evidence="6">
    <location>
        <begin position="19"/>
        <end position="99"/>
    </location>
</feature>